<dbReference type="InParanoid" id="B8MND4"/>
<keyword evidence="4" id="KW-1185">Reference proteome</keyword>
<protein>
    <submittedName>
        <fullName evidence="3">Short-chain dehydrogenase/reductase family protein, putative</fullName>
    </submittedName>
</protein>
<dbReference type="RefSeq" id="XP_002486261.1">
    <property type="nucleotide sequence ID" value="XM_002486216.1"/>
</dbReference>
<evidence type="ECO:0000313" key="3">
    <source>
        <dbReference type="EMBL" id="EED14023.1"/>
    </source>
</evidence>
<dbReference type="InterPro" id="IPR036291">
    <property type="entry name" value="NAD(P)-bd_dom_sf"/>
</dbReference>
<dbReference type="GeneID" id="8106793"/>
<keyword evidence="2" id="KW-0560">Oxidoreductase</keyword>
<dbReference type="OrthoDB" id="542013at2759"/>
<evidence type="ECO:0000313" key="4">
    <source>
        <dbReference type="Proteomes" id="UP000001745"/>
    </source>
</evidence>
<evidence type="ECO:0000256" key="1">
    <source>
        <dbReference type="ARBA" id="ARBA00006484"/>
    </source>
</evidence>
<dbReference type="STRING" id="441959.B8MND4"/>
<dbReference type="PANTHER" id="PTHR43157:SF31">
    <property type="entry name" value="PHOSPHATIDYLINOSITOL-GLYCAN BIOSYNTHESIS CLASS F PROTEIN"/>
    <property type="match status" value="1"/>
</dbReference>
<dbReference type="PhylomeDB" id="B8MND4"/>
<name>B8MND4_TALSN</name>
<comment type="similarity">
    <text evidence="1">Belongs to the short-chain dehydrogenases/reductases (SDR) family.</text>
</comment>
<evidence type="ECO:0000256" key="2">
    <source>
        <dbReference type="ARBA" id="ARBA00023002"/>
    </source>
</evidence>
<dbReference type="EMBL" id="EQ962658">
    <property type="protein sequence ID" value="EED14023.1"/>
    <property type="molecule type" value="Genomic_DNA"/>
</dbReference>
<accession>B8MND4</accession>
<dbReference type="Proteomes" id="UP000001745">
    <property type="component" value="Unassembled WGS sequence"/>
</dbReference>
<sequence length="327" mass="36272">MDFRDWLHSQLCVTLPVPTKRYSGLTIIVTGSNVGIGLETARYFVFLDAAKVILAVRNTAKGEAAAKSIIQSTGRTGVVEVWHLDLASYDSVKAFAERASSLERLDILVNNAGILVYKFELAEDNESTITVNVVSSMLLSLLLLPKLRETSVRYGKENVLTFTGSFVHFMTDFPERKAPNIFKELANKERANMKNRYYVSKLVQLLIVRGLANQITNSTSPGDITVSIANPGFVKTEVMRNASVSFHLIFRPWRKLVARSAEEGARTILHAAAGGKETHGQYLSDCKVAETSEFVRSNEGEEVQKKLWAELSTTLERIVPGVMKNIS</sequence>
<dbReference type="SUPFAM" id="SSF51735">
    <property type="entry name" value="NAD(P)-binding Rossmann-fold domains"/>
    <property type="match status" value="1"/>
</dbReference>
<dbReference type="AlphaFoldDB" id="B8MND4"/>
<dbReference type="OMA" id="VSETHAW"/>
<dbReference type="Pfam" id="PF00106">
    <property type="entry name" value="adh_short"/>
    <property type="match status" value="1"/>
</dbReference>
<gene>
    <name evidence="3" type="ORF">TSTA_102540</name>
</gene>
<dbReference type="VEuPathDB" id="FungiDB:TSTA_102540"/>
<dbReference type="eggNOG" id="KOG1208">
    <property type="taxonomic scope" value="Eukaryota"/>
</dbReference>
<reference evidence="4" key="1">
    <citation type="journal article" date="2015" name="Genome Announc.">
        <title>Genome sequence of the AIDS-associated pathogen Penicillium marneffei (ATCC18224) and its near taxonomic relative Talaromyces stipitatus (ATCC10500).</title>
        <authorList>
            <person name="Nierman W.C."/>
            <person name="Fedorova-Abrams N.D."/>
            <person name="Andrianopoulos A."/>
        </authorList>
    </citation>
    <scope>NUCLEOTIDE SEQUENCE [LARGE SCALE GENOMIC DNA]</scope>
    <source>
        <strain evidence="4">ATCC 10500 / CBS 375.48 / QM 6759 / NRRL 1006</strain>
    </source>
</reference>
<organism evidence="3 4">
    <name type="scientific">Talaromyces stipitatus (strain ATCC 10500 / CBS 375.48 / QM 6759 / NRRL 1006)</name>
    <name type="common">Penicillium stipitatum</name>
    <dbReference type="NCBI Taxonomy" id="441959"/>
    <lineage>
        <taxon>Eukaryota</taxon>
        <taxon>Fungi</taxon>
        <taxon>Dikarya</taxon>
        <taxon>Ascomycota</taxon>
        <taxon>Pezizomycotina</taxon>
        <taxon>Eurotiomycetes</taxon>
        <taxon>Eurotiomycetidae</taxon>
        <taxon>Eurotiales</taxon>
        <taxon>Trichocomaceae</taxon>
        <taxon>Talaromyces</taxon>
        <taxon>Talaromyces sect. Talaromyces</taxon>
    </lineage>
</organism>
<dbReference type="HOGENOM" id="CLU_010194_44_4_1"/>
<dbReference type="InterPro" id="IPR002347">
    <property type="entry name" value="SDR_fam"/>
</dbReference>
<dbReference type="Gene3D" id="3.40.50.720">
    <property type="entry name" value="NAD(P)-binding Rossmann-like Domain"/>
    <property type="match status" value="1"/>
</dbReference>
<dbReference type="PANTHER" id="PTHR43157">
    <property type="entry name" value="PHOSPHATIDYLINOSITOL-GLYCAN BIOSYNTHESIS CLASS F PROTEIN-RELATED"/>
    <property type="match status" value="1"/>
</dbReference>
<proteinExistence type="inferred from homology"/>
<dbReference type="GO" id="GO:0016491">
    <property type="term" value="F:oxidoreductase activity"/>
    <property type="evidence" value="ECO:0007669"/>
    <property type="project" value="UniProtKB-KW"/>
</dbReference>
<dbReference type="PRINTS" id="PR00081">
    <property type="entry name" value="GDHRDH"/>
</dbReference>